<comment type="caution">
    <text evidence="1">The sequence shown here is derived from an EMBL/GenBank/DDBJ whole genome shotgun (WGS) entry which is preliminary data.</text>
</comment>
<accession>A0AA38Y454</accession>
<reference evidence="1" key="1">
    <citation type="submission" date="2022-10" db="EMBL/GenBank/DDBJ databases">
        <title>Culturing micro-colonial fungi from biological soil crusts in the Mojave desert and describing Neophaeococcomyces mojavensis, and introducing the new genera and species Taxawa tesnikishii.</title>
        <authorList>
            <person name="Kurbessoian T."/>
            <person name="Stajich J.E."/>
        </authorList>
    </citation>
    <scope>NUCLEOTIDE SEQUENCE</scope>
    <source>
        <strain evidence="1">TK_35</strain>
    </source>
</reference>
<dbReference type="AlphaFoldDB" id="A0AA38Y454"/>
<gene>
    <name evidence="1" type="ORF">H2204_006186</name>
</gene>
<name>A0AA38Y454_9EURO</name>
<sequence length="339" mass="37692">MACKLPDTLTALPVGLRENTIIDAYFAGKGTSGPKPDIEGMGLSVNDDRYLNFTIKTMQDQMSALASCLTDTLMVNARSWLFLENFEWFFGRYPELTKDEQKAIDKVLKQEIDYVTQLPPSEQFITPWDYQTKIFPRNGLKPRYQLPALPAQADARARFVHHLRVNMLGMFMWEGGRGADFKAWLDGGAQGGLPRTALLNCWELVFYSAIQSGFVDPKVLKPMYTDGAAFKAAFPGISDSGSALLKTFEAKLSPRLDASKDTPDLRAGDIIISNWGGKANHVFALVSQEKPVTKMRAIQLWGNSGAGITFYTKFGDFLQRAGASAQAEDRSYFVLRLDA</sequence>
<dbReference type="Proteomes" id="UP001172681">
    <property type="component" value="Unassembled WGS sequence"/>
</dbReference>
<dbReference type="EMBL" id="JAPDRN010000037">
    <property type="protein sequence ID" value="KAJ9634737.1"/>
    <property type="molecule type" value="Genomic_DNA"/>
</dbReference>
<keyword evidence="2" id="KW-1185">Reference proteome</keyword>
<evidence type="ECO:0000313" key="2">
    <source>
        <dbReference type="Proteomes" id="UP001172681"/>
    </source>
</evidence>
<organism evidence="1 2">
    <name type="scientific">Knufia peltigerae</name>
    <dbReference type="NCBI Taxonomy" id="1002370"/>
    <lineage>
        <taxon>Eukaryota</taxon>
        <taxon>Fungi</taxon>
        <taxon>Dikarya</taxon>
        <taxon>Ascomycota</taxon>
        <taxon>Pezizomycotina</taxon>
        <taxon>Eurotiomycetes</taxon>
        <taxon>Chaetothyriomycetidae</taxon>
        <taxon>Chaetothyriales</taxon>
        <taxon>Trichomeriaceae</taxon>
        <taxon>Knufia</taxon>
    </lineage>
</organism>
<protein>
    <submittedName>
        <fullName evidence="1">Uncharacterized protein</fullName>
    </submittedName>
</protein>
<evidence type="ECO:0000313" key="1">
    <source>
        <dbReference type="EMBL" id="KAJ9634737.1"/>
    </source>
</evidence>
<proteinExistence type="predicted"/>